<dbReference type="EMBL" id="JAMZFW010000008">
    <property type="protein sequence ID" value="MCP1102176.1"/>
    <property type="molecule type" value="Genomic_DNA"/>
</dbReference>
<dbReference type="Gene3D" id="3.40.50.1400">
    <property type="match status" value="2"/>
</dbReference>
<organism evidence="1 2">
    <name type="scientific">Aequitasia blattaphilus</name>
    <dbReference type="NCBI Taxonomy" id="2949332"/>
    <lineage>
        <taxon>Bacteria</taxon>
        <taxon>Bacillati</taxon>
        <taxon>Bacillota</taxon>
        <taxon>Clostridia</taxon>
        <taxon>Lachnospirales</taxon>
        <taxon>Lachnospiraceae</taxon>
        <taxon>Aequitasia</taxon>
    </lineage>
</organism>
<evidence type="ECO:0000313" key="2">
    <source>
        <dbReference type="Proteomes" id="UP001523566"/>
    </source>
</evidence>
<reference evidence="1 2" key="1">
    <citation type="journal article" date="2022" name="Genome Biol. Evol.">
        <title>Host diet, physiology and behaviors set the stage for Lachnospiraceae cladogenesis.</title>
        <authorList>
            <person name="Vera-Ponce De Leon A."/>
            <person name="Schneider M."/>
            <person name="Jahnes B.C."/>
            <person name="Sadowski V."/>
            <person name="Camuy-Velez L.A."/>
            <person name="Duan J."/>
            <person name="Sabree Z.L."/>
        </authorList>
    </citation>
    <scope>NUCLEOTIDE SEQUENCE [LARGE SCALE GENOMIC DNA]</scope>
    <source>
        <strain evidence="1 2">PAL113</strain>
    </source>
</reference>
<dbReference type="PIRSF" id="PIRSF033579">
    <property type="entry name" value="Anaer_Co_chel"/>
    <property type="match status" value="1"/>
</dbReference>
<name>A0ABT1E918_9FIRM</name>
<keyword evidence="2" id="KW-1185">Reference proteome</keyword>
<dbReference type="Proteomes" id="UP001523566">
    <property type="component" value="Unassembled WGS sequence"/>
</dbReference>
<accession>A0ABT1E918</accession>
<comment type="caution">
    <text evidence="1">The sequence shown here is derived from an EMBL/GenBank/DDBJ whole genome shotgun (WGS) entry which is preliminary data.</text>
</comment>
<dbReference type="CDD" id="cd03412">
    <property type="entry name" value="CbiK_N"/>
    <property type="match status" value="1"/>
</dbReference>
<sequence length="257" mass="29490">MEKTKGILVVSFGTSYMETLEKTIAVIEDNIQTHFPEYKVYRAFTSQMILNKLKKRDNLHFNNVTEALEKMMEDKIERIVVQPTHILNGIENDKMIEDIKAYEERFQKISMGKPLLSDTDDYKKAIHALMAEVDLDHDEALVLMGHGTDHHANAAYPTLEYTAHLLGYKQVFVGTVEGFPDLRNAMSKLEEQRIKKVTLIPFMVVAGDHARNDMAGDEDSWKSQLEDEGYQVRTILRGLGEMKGIQNIFVEHIEEVM</sequence>
<gene>
    <name evidence="1" type="ORF">NK125_07060</name>
</gene>
<dbReference type="Pfam" id="PF06180">
    <property type="entry name" value="CbiK"/>
    <property type="match status" value="1"/>
</dbReference>
<evidence type="ECO:0000313" key="1">
    <source>
        <dbReference type="EMBL" id="MCP1102176.1"/>
    </source>
</evidence>
<dbReference type="RefSeq" id="WP_262065960.1">
    <property type="nucleotide sequence ID" value="NZ_JAMXOD010000008.1"/>
</dbReference>
<dbReference type="InterPro" id="IPR010388">
    <property type="entry name" value="Anaerobic_Co-chelatase"/>
</dbReference>
<protein>
    <submittedName>
        <fullName evidence="1">Sirohydrochlorin cobaltochelatase</fullName>
    </submittedName>
</protein>
<dbReference type="SUPFAM" id="SSF53800">
    <property type="entry name" value="Chelatase"/>
    <property type="match status" value="1"/>
</dbReference>
<proteinExistence type="predicted"/>
<dbReference type="CDD" id="cd03413">
    <property type="entry name" value="CbiK_C"/>
    <property type="match status" value="1"/>
</dbReference>